<keyword evidence="1" id="KW-1133">Transmembrane helix</keyword>
<feature type="transmembrane region" description="Helical" evidence="1">
    <location>
        <begin position="279"/>
        <end position="302"/>
    </location>
</feature>
<keyword evidence="3" id="KW-0808">Transferase</keyword>
<accession>A0A202E4G1</accession>
<dbReference type="GO" id="GO:0016740">
    <property type="term" value="F:transferase activity"/>
    <property type="evidence" value="ECO:0007669"/>
    <property type="project" value="UniProtKB-KW"/>
</dbReference>
<dbReference type="InterPro" id="IPR001173">
    <property type="entry name" value="Glyco_trans_2-like"/>
</dbReference>
<dbReference type="AlphaFoldDB" id="A0A202E4G1"/>
<dbReference type="PANTHER" id="PTHR43685">
    <property type="entry name" value="GLYCOSYLTRANSFERASE"/>
    <property type="match status" value="1"/>
</dbReference>
<dbReference type="SUPFAM" id="SSF53448">
    <property type="entry name" value="Nucleotide-diphospho-sugar transferases"/>
    <property type="match status" value="1"/>
</dbReference>
<name>A0A202E4G1_9EURY</name>
<gene>
    <name evidence="3" type="ORF">B2G88_17175</name>
</gene>
<protein>
    <submittedName>
        <fullName evidence="3">Glycosyl transferase</fullName>
    </submittedName>
</protein>
<organism evidence="3 4">
    <name type="scientific">Natronolimnobius baerhuensis</name>
    <dbReference type="NCBI Taxonomy" id="253108"/>
    <lineage>
        <taxon>Archaea</taxon>
        <taxon>Methanobacteriati</taxon>
        <taxon>Methanobacteriota</taxon>
        <taxon>Stenosarchaea group</taxon>
        <taxon>Halobacteria</taxon>
        <taxon>Halobacteriales</taxon>
        <taxon>Natrialbaceae</taxon>
        <taxon>Natronolimnobius</taxon>
    </lineage>
</organism>
<dbReference type="Pfam" id="PF00535">
    <property type="entry name" value="Glycos_transf_2"/>
    <property type="match status" value="1"/>
</dbReference>
<evidence type="ECO:0000256" key="1">
    <source>
        <dbReference type="SAM" id="Phobius"/>
    </source>
</evidence>
<dbReference type="RefSeq" id="WP_087715498.1">
    <property type="nucleotide sequence ID" value="NZ_MWPH01000004.1"/>
</dbReference>
<evidence type="ECO:0000259" key="2">
    <source>
        <dbReference type="Pfam" id="PF00535"/>
    </source>
</evidence>
<comment type="caution">
    <text evidence="3">The sequence shown here is derived from an EMBL/GenBank/DDBJ whole genome shotgun (WGS) entry which is preliminary data.</text>
</comment>
<dbReference type="Proteomes" id="UP000196084">
    <property type="component" value="Unassembled WGS sequence"/>
</dbReference>
<dbReference type="InterPro" id="IPR050834">
    <property type="entry name" value="Glycosyltransf_2"/>
</dbReference>
<proteinExistence type="predicted"/>
<evidence type="ECO:0000313" key="4">
    <source>
        <dbReference type="Proteomes" id="UP000196084"/>
    </source>
</evidence>
<dbReference type="InterPro" id="IPR029044">
    <property type="entry name" value="Nucleotide-diphossugar_trans"/>
</dbReference>
<dbReference type="OrthoDB" id="46222at2157"/>
<keyword evidence="1" id="KW-0472">Membrane</keyword>
<dbReference type="PANTHER" id="PTHR43685:SF2">
    <property type="entry name" value="GLYCOSYLTRANSFERASE 2-LIKE DOMAIN-CONTAINING PROTEIN"/>
    <property type="match status" value="1"/>
</dbReference>
<dbReference type="EMBL" id="MWPH01000004">
    <property type="protein sequence ID" value="OVE83142.1"/>
    <property type="molecule type" value="Genomic_DNA"/>
</dbReference>
<dbReference type="Gene3D" id="3.90.550.10">
    <property type="entry name" value="Spore Coat Polysaccharide Biosynthesis Protein SpsA, Chain A"/>
    <property type="match status" value="1"/>
</dbReference>
<evidence type="ECO:0000313" key="3">
    <source>
        <dbReference type="EMBL" id="OVE83142.1"/>
    </source>
</evidence>
<feature type="domain" description="Glycosyltransferase 2-like" evidence="2">
    <location>
        <begin position="11"/>
        <end position="135"/>
    </location>
</feature>
<keyword evidence="4" id="KW-1185">Reference proteome</keyword>
<keyword evidence="1" id="KW-0812">Transmembrane</keyword>
<reference evidence="3 4" key="1">
    <citation type="submission" date="2017-02" db="EMBL/GenBank/DDBJ databases">
        <title>Natronthermophilus aegyptiacus gen. nov.,sp. nov., an aerobic, extremely halophilic alkalithermophilic archaeon isolated from the athalassohaline Wadi An Natrun, Egypt.</title>
        <authorList>
            <person name="Zhao B."/>
        </authorList>
    </citation>
    <scope>NUCLEOTIDE SEQUENCE [LARGE SCALE GENOMIC DNA]</scope>
    <source>
        <strain evidence="3 4">CGMCC 1.3597</strain>
    </source>
</reference>
<sequence length="308" mass="34876">MNKEDQLPFVSVIIPVYNEPDNIRSSLSSIVDQTYPETRYEVLVVDNGSTDETRTVVREFPVQLLVEDEVQGSYAARNRGIERATGEILAFTDADCVPEQEWLWSGVSKMHQADAELVAGRIRFNFSSEKTAAERFDAMAHLRNDKKVQRGVAMTANLFVWKKAFEEIGKFPQNLTSGGDVYWTRSATNSGMELVYSPEAIVNHPSRQLRPLLKKMYRVGNGSIEMWYLDDQTTAWRIVSGLIQFPLKVFQFVKSESSNKTERNTQTPSDRDPEQTIDVYLAAVLAVIALLIGRVVGLVKLLSRLLHR</sequence>